<dbReference type="Proteomes" id="UP001523230">
    <property type="component" value="Unassembled WGS sequence"/>
</dbReference>
<gene>
    <name evidence="7" type="ORF">DIC75_06450</name>
</gene>
<keyword evidence="4" id="KW-0548">Nucleotidyltransferase</keyword>
<keyword evidence="2" id="KW-0328">Glycosyltransferase</keyword>
<comment type="caution">
    <text evidence="7">The sequence shown here is derived from an EMBL/GenBank/DDBJ whole genome shotgun (WGS) entry which is preliminary data.</text>
</comment>
<dbReference type="EMBL" id="QFDM01000002">
    <property type="protein sequence ID" value="MCM2465958.1"/>
    <property type="molecule type" value="Genomic_DNA"/>
</dbReference>
<protein>
    <submittedName>
        <fullName evidence="7">DUF4433 domain-containing protein</fullName>
    </submittedName>
</protein>
<feature type="domain" description="DarT" evidence="6">
    <location>
        <begin position="6"/>
        <end position="195"/>
    </location>
</feature>
<dbReference type="PROSITE" id="PS52018">
    <property type="entry name" value="DART"/>
    <property type="match status" value="1"/>
</dbReference>
<dbReference type="GO" id="GO:0016779">
    <property type="term" value="F:nucleotidyltransferase activity"/>
    <property type="evidence" value="ECO:0007669"/>
    <property type="project" value="UniProtKB-KW"/>
</dbReference>
<evidence type="ECO:0000313" key="8">
    <source>
        <dbReference type="Proteomes" id="UP001523230"/>
    </source>
</evidence>
<evidence type="ECO:0000256" key="5">
    <source>
        <dbReference type="ARBA" id="ARBA00023125"/>
    </source>
</evidence>
<dbReference type="GO" id="GO:0016757">
    <property type="term" value="F:glycosyltransferase activity"/>
    <property type="evidence" value="ECO:0007669"/>
    <property type="project" value="UniProtKB-KW"/>
</dbReference>
<proteinExistence type="predicted"/>
<dbReference type="RefSeq" id="WP_250987219.1">
    <property type="nucleotide sequence ID" value="NZ_QFDM01000002.1"/>
</dbReference>
<keyword evidence="3" id="KW-0808">Transferase</keyword>
<keyword evidence="5" id="KW-0238">DNA-binding</keyword>
<name>A0ABD4TEK0_9EURY</name>
<evidence type="ECO:0000256" key="4">
    <source>
        <dbReference type="ARBA" id="ARBA00022695"/>
    </source>
</evidence>
<dbReference type="AlphaFoldDB" id="A0ABD4TEK0"/>
<keyword evidence="8" id="KW-1185">Reference proteome</keyword>
<evidence type="ECO:0000256" key="1">
    <source>
        <dbReference type="ARBA" id="ARBA00022649"/>
    </source>
</evidence>
<dbReference type="InterPro" id="IPR029494">
    <property type="entry name" value="DarT"/>
</dbReference>
<evidence type="ECO:0000256" key="2">
    <source>
        <dbReference type="ARBA" id="ARBA00022676"/>
    </source>
</evidence>
<evidence type="ECO:0000256" key="3">
    <source>
        <dbReference type="ARBA" id="ARBA00022679"/>
    </source>
</evidence>
<dbReference type="Pfam" id="PF14487">
    <property type="entry name" value="DarT"/>
    <property type="match status" value="1"/>
</dbReference>
<evidence type="ECO:0000259" key="6">
    <source>
        <dbReference type="PROSITE" id="PS52018"/>
    </source>
</evidence>
<dbReference type="GO" id="GO:0003677">
    <property type="term" value="F:DNA binding"/>
    <property type="evidence" value="ECO:0007669"/>
    <property type="project" value="UniProtKB-KW"/>
</dbReference>
<organism evidence="7 8">
    <name type="scientific">Methanoculleus oceani</name>
    <dbReference type="NCBI Taxonomy" id="2184756"/>
    <lineage>
        <taxon>Archaea</taxon>
        <taxon>Methanobacteriati</taxon>
        <taxon>Methanobacteriota</taxon>
        <taxon>Stenosarchaea group</taxon>
        <taxon>Methanomicrobia</taxon>
        <taxon>Methanomicrobiales</taxon>
        <taxon>Methanomicrobiaceae</taxon>
        <taxon>Methanoculleus</taxon>
    </lineage>
</organism>
<sequence length="204" mass="23733">MHEYIQELQYIVAITNIPSILENGILCYEMASTVAHTSVALGEVQERRAKKRIPGGLPLHRYVNLYLNARNPMLFRLMKNVSEDLCILRIDRGVIEHLGVVLTDRNASSDYVTFYTLSESVGKLDVERIYARYWKHDDQIEEWEHKSIICAEVLVPHIVTAKHIVGAYVTSEHSKESLLRAGFDREILVYPDMFFNMQIRRRER</sequence>
<keyword evidence="1" id="KW-1277">Toxin-antitoxin system</keyword>
<evidence type="ECO:0000313" key="7">
    <source>
        <dbReference type="EMBL" id="MCM2465958.1"/>
    </source>
</evidence>
<reference evidence="7 8" key="1">
    <citation type="submission" date="2018-05" db="EMBL/GenBank/DDBJ databases">
        <title>Isolation and characterization of genus Methanoculleus species and their viruses from deep sea marine sediment offshore southwestern Taiwan.</title>
        <authorList>
            <person name="Wei W.-H."/>
            <person name="Chen W.-C."/>
            <person name="Lai M.-C."/>
            <person name="Chen S.-C."/>
        </authorList>
    </citation>
    <scope>NUCLEOTIDE SEQUENCE [LARGE SCALE GENOMIC DNA]</scope>
    <source>
        <strain evidence="7 8">CWC-02</strain>
    </source>
</reference>
<accession>A0ABD4TEK0</accession>